<feature type="transmembrane region" description="Helical" evidence="5">
    <location>
        <begin position="605"/>
        <end position="629"/>
    </location>
</feature>
<evidence type="ECO:0000313" key="7">
    <source>
        <dbReference type="EMBL" id="MFC0564346.1"/>
    </source>
</evidence>
<evidence type="ECO:0000256" key="2">
    <source>
        <dbReference type="ARBA" id="ARBA00022553"/>
    </source>
</evidence>
<feature type="transmembrane region" description="Helical" evidence="5">
    <location>
        <begin position="1146"/>
        <end position="1174"/>
    </location>
</feature>
<evidence type="ECO:0000256" key="3">
    <source>
        <dbReference type="ARBA" id="ARBA00022679"/>
    </source>
</evidence>
<dbReference type="InterPro" id="IPR000873">
    <property type="entry name" value="AMP-dep_synth/lig_dom"/>
</dbReference>
<dbReference type="Gene3D" id="1.10.1200.10">
    <property type="entry name" value="ACP-like"/>
    <property type="match status" value="1"/>
</dbReference>
<dbReference type="EMBL" id="JBHLUE010000005">
    <property type="protein sequence ID" value="MFC0564346.1"/>
    <property type="molecule type" value="Genomic_DNA"/>
</dbReference>
<proteinExistence type="predicted"/>
<dbReference type="Gene3D" id="3.30.300.30">
    <property type="match status" value="1"/>
</dbReference>
<feature type="transmembrane region" description="Helical" evidence="5">
    <location>
        <begin position="96"/>
        <end position="115"/>
    </location>
</feature>
<dbReference type="Pfam" id="PF00550">
    <property type="entry name" value="PP-binding"/>
    <property type="match status" value="1"/>
</dbReference>
<dbReference type="InterPro" id="IPR012728">
    <property type="entry name" value="Pls/PosA_C"/>
</dbReference>
<dbReference type="SUPFAM" id="SSF56801">
    <property type="entry name" value="Acetyl-CoA synthetase-like"/>
    <property type="match status" value="1"/>
</dbReference>
<keyword evidence="8" id="KW-1185">Reference proteome</keyword>
<dbReference type="InterPro" id="IPR036736">
    <property type="entry name" value="ACP-like_sf"/>
</dbReference>
<dbReference type="PANTHER" id="PTHR45527">
    <property type="entry name" value="NONRIBOSOMAL PEPTIDE SYNTHETASE"/>
    <property type="match status" value="1"/>
</dbReference>
<accession>A0ABV6NU93</accession>
<dbReference type="InterPro" id="IPR011004">
    <property type="entry name" value="Trimer_LpxA-like_sf"/>
</dbReference>
<dbReference type="InterPro" id="IPR010071">
    <property type="entry name" value="AA_adenyl_dom"/>
</dbReference>
<dbReference type="InterPro" id="IPR045851">
    <property type="entry name" value="AMP-bd_C_sf"/>
</dbReference>
<keyword evidence="1" id="KW-0596">Phosphopantetheine</keyword>
<dbReference type="CDD" id="cd05930">
    <property type="entry name" value="A_NRPS"/>
    <property type="match status" value="1"/>
</dbReference>
<keyword evidence="5" id="KW-0812">Transmembrane</keyword>
<feature type="transmembrane region" description="Helical" evidence="5">
    <location>
        <begin position="649"/>
        <end position="677"/>
    </location>
</feature>
<keyword evidence="2" id="KW-0597">Phosphoprotein</keyword>
<dbReference type="PROSITE" id="PS00101">
    <property type="entry name" value="HEXAPEP_TRANSFERASES"/>
    <property type="match status" value="1"/>
</dbReference>
<dbReference type="PANTHER" id="PTHR45527:SF1">
    <property type="entry name" value="FATTY ACID SYNTHASE"/>
    <property type="match status" value="1"/>
</dbReference>
<organism evidence="7 8">
    <name type="scientific">Plantactinospora siamensis</name>
    <dbReference type="NCBI Taxonomy" id="555372"/>
    <lineage>
        <taxon>Bacteria</taxon>
        <taxon>Bacillati</taxon>
        <taxon>Actinomycetota</taxon>
        <taxon>Actinomycetes</taxon>
        <taxon>Micromonosporales</taxon>
        <taxon>Micromonosporaceae</taxon>
        <taxon>Plantactinospora</taxon>
    </lineage>
</organism>
<feature type="transmembrane region" description="Helical" evidence="5">
    <location>
        <begin position="847"/>
        <end position="873"/>
    </location>
</feature>
<sequence>MPVTSGAQLVAPAPVAAEPVTPAVFRSSRAPVRRTLVDILDDSVRAHPDAAAIDDGSTALMYRDLAGAVEAVRRSLAGHGIGVGDRVGVRIPSGTAELYVAILGVLAAGAAYVPVDADDPEERAELVFAEAGVVAILGAGMAVSLRRAPGGRTGRPGPDDDAWVIFTSGSTGTPKGVAVSHGAAAAFVDAEARLFLADEASEAIGPRDRVLAGLSVAFDASCEEMWLAWRHGACLVPAARSLVRSGVDLGPWLAEQRISVVSTVPTLAALWPVEALEEVRLLIFGGEACPPELAQRLAVEGREVWNTYGPTEATVVACAARMTGEGPVRIGLPLAGWELAVVDAAGEPVAMGETGELVIGGVGLARYLDAGKDAEKFAPLPALGWRRAYRSGDIVRAEPAGLLFVGRGDEQVKLGGRRIELGEIDAALQALPDVAGAAAAVRRTAAGNQLLVGYVVPHDGAAFDVAAATLRIREQLPAALVPLLAVVDALPTRTSGKVDRAALPWPLATGPDTTTELTATQEWLAGGWAQILGVRPTGPDADFFSHGGGSLTAAQLVAWVRRRYPQVSVADIYRNPTLSRLAAVLDRLDTTATQRREVRPTPRRAGLIQAAMMAPMLALVGLRWLTALAALGKVLALLVPAPWAPPVSWWWVALGWLLLFSSPGRIALAAAGARLLLRGVRPGSYPRGGGVHLRLWAAERLAELTGATSVAGAAWMITYARALGAQIGADVDLHSAPPVTGLLKLGRGAAIEPEVDLSGHWVDGDVVRIGRVRIGADARVGSRSTLMPGARVGKGARVAAGSTVAGAVPANRHWAGSPAAAVAGKDSHGWPGQRPPRSRLGARLWPLAYGITAQFLALVPVVAALPALALLGWTLAARPAVGAVLIARPAVGAALIARPMVGAVLIARPTIGAVLAAVAAATIAYVVGYALLVLGLVRALSIGLHAGYHPVRGRVAWQAWTTARLMGMARVGLFPLYASLFTPVWLRLLGAKVGRGVEASTVLALPAMTTVADGAFLADDTMVATYELSGGWLRVAPARIGKQAFLGNSGMAAPGRSVPKRGLVGVLSSAPSKAKKGSSWLGAPPMPLRRTVQAADTGRTFDPPVRLKLARAAIELCRIVPMMCAGALGIGVLAVLALAWHAVGWWAAALAAGPVLLGAAIVAAAIATAAKWLLVGRFRVAERALWTSFVWRNELADTFVEVLAAPWVVRFATGTPLLAAWLRSLGARIGRGVWLETYWLPEYDLVRLGDGATVNRGCVVQTHLFHDRVMSMAEVTLGAGAALGPHGIVLPGASIGARTTVGPGSLVTRGDAVPSDSRWWGNPIAAWPAPADRSA</sequence>
<dbReference type="Gene3D" id="3.40.50.12780">
    <property type="entry name" value="N-terminal domain of ligase-like"/>
    <property type="match status" value="1"/>
</dbReference>
<protein>
    <submittedName>
        <fullName evidence="7">Pls/PosA family non-ribosomal peptide synthetase</fullName>
    </submittedName>
</protein>
<dbReference type="Proteomes" id="UP001589894">
    <property type="component" value="Unassembled WGS sequence"/>
</dbReference>
<evidence type="ECO:0000256" key="5">
    <source>
        <dbReference type="SAM" id="Phobius"/>
    </source>
</evidence>
<dbReference type="NCBIfam" id="TIGR02353">
    <property type="entry name" value="NRPS_term_dom"/>
    <property type="match status" value="1"/>
</dbReference>
<dbReference type="Pfam" id="PF14602">
    <property type="entry name" value="Hexapep_2"/>
    <property type="match status" value="1"/>
</dbReference>
<reference evidence="7 8" key="1">
    <citation type="submission" date="2024-09" db="EMBL/GenBank/DDBJ databases">
        <authorList>
            <person name="Sun Q."/>
            <person name="Mori K."/>
        </authorList>
    </citation>
    <scope>NUCLEOTIDE SEQUENCE [LARGE SCALE GENOMIC DNA]</scope>
    <source>
        <strain evidence="7 8">TBRC 2205</strain>
    </source>
</reference>
<dbReference type="SUPFAM" id="SSF47336">
    <property type="entry name" value="ACP-like"/>
    <property type="match status" value="1"/>
</dbReference>
<gene>
    <name evidence="7" type="ORF">ACFFHU_09350</name>
</gene>
<dbReference type="PROSITE" id="PS00455">
    <property type="entry name" value="AMP_BINDING"/>
    <property type="match status" value="1"/>
</dbReference>
<dbReference type="PROSITE" id="PS50075">
    <property type="entry name" value="CARRIER"/>
    <property type="match status" value="1"/>
</dbReference>
<keyword evidence="3" id="KW-0808">Transferase</keyword>
<dbReference type="InterPro" id="IPR020845">
    <property type="entry name" value="AMP-binding_CS"/>
</dbReference>
<feature type="transmembrane region" description="Helical" evidence="5">
    <location>
        <begin position="1116"/>
        <end position="1140"/>
    </location>
</feature>
<dbReference type="Gene3D" id="2.160.10.10">
    <property type="entry name" value="Hexapeptide repeat proteins"/>
    <property type="match status" value="2"/>
</dbReference>
<dbReference type="Pfam" id="PF00501">
    <property type="entry name" value="AMP-binding"/>
    <property type="match status" value="1"/>
</dbReference>
<dbReference type="InterPro" id="IPR001451">
    <property type="entry name" value="Hexapep"/>
</dbReference>
<dbReference type="InterPro" id="IPR018357">
    <property type="entry name" value="Hexapep_transf_CS"/>
</dbReference>
<feature type="transmembrane region" description="Helical" evidence="5">
    <location>
        <begin position="967"/>
        <end position="986"/>
    </location>
</feature>
<dbReference type="SUPFAM" id="SSF51161">
    <property type="entry name" value="Trimeric LpxA-like enzymes"/>
    <property type="match status" value="3"/>
</dbReference>
<name>A0ABV6NU93_9ACTN</name>
<dbReference type="RefSeq" id="WP_377337345.1">
    <property type="nucleotide sequence ID" value="NZ_JBHLUE010000005.1"/>
</dbReference>
<evidence type="ECO:0000256" key="4">
    <source>
        <dbReference type="ARBA" id="ARBA00022737"/>
    </source>
</evidence>
<dbReference type="NCBIfam" id="TIGR01733">
    <property type="entry name" value="AA-adenyl-dom"/>
    <property type="match status" value="1"/>
</dbReference>
<feature type="domain" description="Carrier" evidence="6">
    <location>
        <begin position="515"/>
        <end position="589"/>
    </location>
</feature>
<evidence type="ECO:0000259" key="6">
    <source>
        <dbReference type="PROSITE" id="PS50075"/>
    </source>
</evidence>
<keyword evidence="5" id="KW-0472">Membrane</keyword>
<keyword evidence="4" id="KW-0677">Repeat</keyword>
<evidence type="ECO:0000313" key="8">
    <source>
        <dbReference type="Proteomes" id="UP001589894"/>
    </source>
</evidence>
<dbReference type="SMART" id="SM00823">
    <property type="entry name" value="PKS_PP"/>
    <property type="match status" value="1"/>
</dbReference>
<dbReference type="InterPro" id="IPR009081">
    <property type="entry name" value="PP-bd_ACP"/>
</dbReference>
<feature type="transmembrane region" description="Helical" evidence="5">
    <location>
        <begin position="127"/>
        <end position="145"/>
    </location>
</feature>
<comment type="caution">
    <text evidence="7">The sequence shown here is derived from an EMBL/GenBank/DDBJ whole genome shotgun (WGS) entry which is preliminary data.</text>
</comment>
<evidence type="ECO:0000256" key="1">
    <source>
        <dbReference type="ARBA" id="ARBA00022450"/>
    </source>
</evidence>
<feature type="transmembrane region" description="Helical" evidence="5">
    <location>
        <begin position="885"/>
        <end position="907"/>
    </location>
</feature>
<keyword evidence="5" id="KW-1133">Transmembrane helix</keyword>
<dbReference type="InterPro" id="IPR020806">
    <property type="entry name" value="PKS_PP-bd"/>
</dbReference>
<feature type="transmembrane region" description="Helical" evidence="5">
    <location>
        <begin position="914"/>
        <end position="937"/>
    </location>
</feature>
<dbReference type="InterPro" id="IPR042099">
    <property type="entry name" value="ANL_N_sf"/>
</dbReference>